<evidence type="ECO:0000313" key="1">
    <source>
        <dbReference type="EMBL" id="MPM27832.1"/>
    </source>
</evidence>
<protein>
    <submittedName>
        <fullName evidence="1">Uncharacterized protein</fullName>
    </submittedName>
</protein>
<reference evidence="1" key="1">
    <citation type="submission" date="2019-08" db="EMBL/GenBank/DDBJ databases">
        <authorList>
            <person name="Kucharzyk K."/>
            <person name="Murdoch R.W."/>
            <person name="Higgins S."/>
            <person name="Loffler F."/>
        </authorList>
    </citation>
    <scope>NUCLEOTIDE SEQUENCE</scope>
</reference>
<dbReference type="AlphaFoldDB" id="A0A644YGU2"/>
<gene>
    <name evidence="1" type="ORF">SDC9_74346</name>
</gene>
<accession>A0A644YGU2</accession>
<proteinExistence type="predicted"/>
<organism evidence="1">
    <name type="scientific">bioreactor metagenome</name>
    <dbReference type="NCBI Taxonomy" id="1076179"/>
    <lineage>
        <taxon>unclassified sequences</taxon>
        <taxon>metagenomes</taxon>
        <taxon>ecological metagenomes</taxon>
    </lineage>
</organism>
<sequence length="104" mass="11080">MLVLGEVHSLAVVELSGIWGVVEHLACSWIGCLRSAPCERSCVEGHIVLGSAHYLVVQIYLGRLCSLGKLTKQGGGVDLNVDGEVNAFRQGTPPSDVARSPPWL</sequence>
<comment type="caution">
    <text evidence="1">The sequence shown here is derived from an EMBL/GenBank/DDBJ whole genome shotgun (WGS) entry which is preliminary data.</text>
</comment>
<dbReference type="EMBL" id="VSSQ01005096">
    <property type="protein sequence ID" value="MPM27832.1"/>
    <property type="molecule type" value="Genomic_DNA"/>
</dbReference>
<name>A0A644YGU2_9ZZZZ</name>